<dbReference type="GO" id="GO:0005929">
    <property type="term" value="C:cilium"/>
    <property type="evidence" value="ECO:0007669"/>
    <property type="project" value="UniProtKB-SubCell"/>
</dbReference>
<dbReference type="PANTHER" id="PTHR45703:SF22">
    <property type="entry name" value="DYNEIN CYTOPLASMIC 2 HEAVY CHAIN 1"/>
    <property type="match status" value="1"/>
</dbReference>
<evidence type="ECO:0000256" key="13">
    <source>
        <dbReference type="ARBA" id="ARBA00022840"/>
    </source>
</evidence>
<dbReference type="GO" id="GO:0005938">
    <property type="term" value="C:cell cortex"/>
    <property type="evidence" value="ECO:0007669"/>
    <property type="project" value="UniProtKB-ARBA"/>
</dbReference>
<dbReference type="GO" id="GO:0005886">
    <property type="term" value="C:plasma membrane"/>
    <property type="evidence" value="ECO:0007669"/>
    <property type="project" value="UniProtKB-SubCell"/>
</dbReference>
<dbReference type="InterPro" id="IPR013602">
    <property type="entry name" value="Dynein_heavy_linker"/>
</dbReference>
<keyword evidence="6" id="KW-0217">Developmental protein</keyword>
<evidence type="ECO:0000256" key="2">
    <source>
        <dbReference type="ARBA" id="ARBA00004202"/>
    </source>
</evidence>
<evidence type="ECO:0000256" key="7">
    <source>
        <dbReference type="ARBA" id="ARBA00022475"/>
    </source>
</evidence>
<name>A0A5S6QAG0_TRIMR</name>
<keyword evidence="7" id="KW-1003">Cell membrane</keyword>
<feature type="coiled-coil region" evidence="22">
    <location>
        <begin position="3079"/>
        <end position="3113"/>
    </location>
</feature>
<feature type="domain" description="AAA+ ATPase" evidence="23">
    <location>
        <begin position="2627"/>
        <end position="2980"/>
    </location>
</feature>
<dbReference type="GO" id="GO:0008569">
    <property type="term" value="F:minus-end-directed microtubule motor activity"/>
    <property type="evidence" value="ECO:0007669"/>
    <property type="project" value="InterPro"/>
</dbReference>
<dbReference type="InterPro" id="IPR054354">
    <property type="entry name" value="DYNC2H1-like_lid"/>
</dbReference>
<evidence type="ECO:0000256" key="21">
    <source>
        <dbReference type="ARBA" id="ARBA00023902"/>
    </source>
</evidence>
<evidence type="ECO:0000313" key="24">
    <source>
        <dbReference type="Proteomes" id="UP000046395"/>
    </source>
</evidence>
<dbReference type="Pfam" id="PF08393">
    <property type="entry name" value="DHC_N2"/>
    <property type="match status" value="1"/>
</dbReference>
<dbReference type="GO" id="GO:0030286">
    <property type="term" value="C:dynein complex"/>
    <property type="evidence" value="ECO:0007669"/>
    <property type="project" value="UniProtKB-KW"/>
</dbReference>
<dbReference type="Pfam" id="PF12780">
    <property type="entry name" value="AAA_8"/>
    <property type="match status" value="1"/>
</dbReference>
<dbReference type="InterPro" id="IPR042219">
    <property type="entry name" value="AAA_lid_11_sf"/>
</dbReference>
<dbReference type="InterPro" id="IPR042228">
    <property type="entry name" value="Dynein_linker_3"/>
</dbReference>
<evidence type="ECO:0000256" key="6">
    <source>
        <dbReference type="ARBA" id="ARBA00022473"/>
    </source>
</evidence>
<dbReference type="InterPro" id="IPR043160">
    <property type="entry name" value="Dynein_C_barrel"/>
</dbReference>
<dbReference type="Proteomes" id="UP000046395">
    <property type="component" value="Unassembled WGS sequence"/>
</dbReference>
<keyword evidence="8" id="KW-0963">Cytoplasm</keyword>
<evidence type="ECO:0000256" key="3">
    <source>
        <dbReference type="ARBA" id="ARBA00004245"/>
    </source>
</evidence>
<evidence type="ECO:0000256" key="20">
    <source>
        <dbReference type="ARBA" id="ARBA00023273"/>
    </source>
</evidence>
<comment type="subcellular location">
    <subcellularLocation>
        <location evidence="2">Cell membrane</location>
        <topology evidence="2">Peripheral membrane protein</topology>
    </subcellularLocation>
    <subcellularLocation>
        <location evidence="1">Cell projection</location>
        <location evidence="1">Cilium</location>
    </subcellularLocation>
    <subcellularLocation>
        <location evidence="3">Cytoplasm</location>
        <location evidence="3">Cytoskeleton</location>
    </subcellularLocation>
</comment>
<evidence type="ECO:0000256" key="17">
    <source>
        <dbReference type="ARBA" id="ARBA00023136"/>
    </source>
</evidence>
<dbReference type="Pfam" id="PF08385">
    <property type="entry name" value="DHC_N1"/>
    <property type="match status" value="1"/>
</dbReference>
<dbReference type="InterPro" id="IPR035699">
    <property type="entry name" value="AAA_6"/>
</dbReference>
<evidence type="ECO:0000256" key="5">
    <source>
        <dbReference type="ARBA" id="ARBA00022197"/>
    </source>
</evidence>
<sequence length="4271" mass="484732">MFADDPRANILLETAGSYFGAPLKGATLDKASAEALGRFLNEPKCSSVAFCWSPPDQRLSCSEMVPALGEDASKLCVAFYKTKPVAFARENWQEVVSIVSVQVPTVAESLLGAVEKVFAPPILRKANPAQTDIAVQRLVSELQEDLTKTLNSSKRWSKDGTDGKRLKCDVYSLMNEVAYWSTVRDDANPDRSDFFCSTLKSVATEFETLDSLSFVDASSLLDRVQDAFEQLWTQQAFEPYPEARMLNLLQVVENEIASLLVGRLRSAKFWSESYVSVRDRLRPAITLCDQWRDACATLTGVYWKKWVTRKWQGDAYSCPHLQKLTDRLKQVLSLCAGKQILCTLVDQHTISEIDRLWQLPAEFNALYCNAHSDDRWKKQAEKIERKFGTLTREMMAEMKLLAPHSDSPSLHETLQRFLKYKDLLCIPLVKHEIIAERETLLFRITERLKLNQESFRRKTGSWAVFPETELSDTTVLIARTKQEEMQISELVDTVSELVDDLPGYIDFQEKCSAFRDELKTYRDDMYQRWCQDTMRAMDDAKNPLNLKRSCRVMELDHKSGMLRVNYSDGLVRLAKDVRQLLALGYKIPQRVQTCAQNAQKFMKYALIMKQVAHFYNNAEAEILPCLQAMMLSTAYAFEGVISGLKSSRSENGSPISVTWERSEDLENYLAKLKLAAERIANLSRMLLYYHQQIGEKMNFLKETSLLGHQLIWKETLNQVREIFDEAERLGVSAEDMKPWKIHWDMELVKVLEHQYQLGIEKLNETLPTLQAELRLVQKWVKLCPSEEELRAKYEKEMKRFISIPFNFKGFLHTVPSEKSIFARMVEQNSSRTEEAYKRLNDLFEQVGNFLKQFKDLGIIGELNLEDVIATRFRESNDWEVSFREIKTRGKAVEKIPRSITVGTVVINTEPLKIAAESRLQEAYEVLLSTLRSSCLKHCRQANEVLSEAVESLCERPKGSAEIAIAQNVQLNFPKKRAEIDAMVTKLEAEHELYKNVSGKGVQEMNQTRQLLQRFNSASALHQKTMEAQSELLKRNLSSRVQAHKEAVEKFAAKWYQFKPACDEAENLNEAKASGIANSLSQRRCELNEILNEAEQLRREADSLGIDKPTFGTLDEVERSLVSSEAVWLPYHQFISTLNEFGSEEWVVFRTKLHVLADFLHTWREKLKGLPVNVVTTRLRASVSKYLTLLPHLKLCIGEHFDSDHWVEFCRLLKLPADVKYDKLMFQMLLSSSDSIIGAASQLKKLNSAAQNEVSVRETIAELDTWAATCTFQLTSPDNRKHQYPHLIVNWNDVVNQVQDKQALLESVKKSSLDKLKFDKRTFWQENLVDLNERINLLQEIQRRWVYLEPIFSKGVLPKDWSRFQRVDQYFRSIMAKLAEDSRVATLRLPDVSKIQFSHMRDQLLECQKALNHYLEEKRCQFPRFYFVGDDDLLAILGQADQPDVIKAHIQKLFPSVSTVHLSPSSKSLTAIVSADGEVVQLRRAVEIIENNLDWLKTLEESIRSTLKDLLQAALSAINKAIPLDPSKYPCQILCLAERIRFTDLCEKAVKSKTLNELLGKLKAQISTYASTQPESTVLRTKLKALTLDAVHAVGVLEELVAHDVTSVGCWHWQKQLKFYVEADGEVVVKQLDASFSYSFEYTGQVAKLVQTPLTNRCFLTFTQAMKLGLCANPYGPTGTGKTETVKALGSLLGRTVLVFNCDKSADVQSMARMFAGLVQCGAWGCFDEFNRLEESVMSVIAMHIEVIQRALKSGSGHCKLLERQVPLNGNSAIFITLNPAGKQYGGRQKLPDNLKLLFRPVAMPAADDKIIAETLLLAEGFIHARSIGAKLVCLFKMFRDMLSEQRHYDWGLRTLKTVIQNSGDFRRAVKSTATHQLSAEQKEDSFVLMALRLNCSPKLTREDGQLFEALLQQAFINMQPTCLPNERLSSAIESAFSEMGFFPTDAQKIKVQELYEQLQQRTGVIVLGQSGSGKTTVWKILVQALCQLKRAVKAYHFNPNALAKGQLLGYVNPDTREWCDGLIPHLCRKGASEHTEVWSFIVCDGEIEPEWIEALNSVFDDNKLLTLTSGERIQIGSNVNFIFECNSLHSASPATVSRMGFVYLGTETVGVEAQLNRFVNTQPEDVRELLNSWLRDYFECCLTLLAEVNNSPIERSEYGKIVNGMSLLNGVRKKRSFLLRLCRGFGGSLERRPKEEFTVKLFKIVGEGLPDPSQPTNITYDAANDAYVTFDCYIEESLITNVIEFTDVPLARIVTISEAQEILNVLMQDTCRPFILSGPTGCGKSSLVRLCVQTIPACQLCPVDCSEELTVAHLLEKLRQYTTQSSSLHGRTLRPKDCDKLVLYVKRLNACKFRGRGTSAVISFLRQLVACGGFYDDSFEWVTLQNVQLVCSINSFSDDETRNCLTRFVSMVPTFWISYPSEAELQLICTTFLKPVLRSLSAAKLAEGIDAITSSFSRVMVSLYSKVLNTFYVDNCINYAFTPVDLICWAMGLLGYATHTGTRNELVDIWRYEGCCIFEDRLVSCEEKKRFKSIFNEILNREKLTVMDGADSDGSPYYVSFGDGNDLKLRGEQTSSRLCRIENDAFNTILERAIATFKYEVYDLNIVVIDELLKLIARMDRAIHSLCRNSIVLVGPSGLGRRTAVELLIYILQLRVVRLTMTPGYDYKHYKSNLKQVIQTACIANEPLVLLVEDYQLLSAQFYDPICSLLKCGEVPGLFKREEIEPLLNQLREQAFQDSYPDTLYSYFTHRVKCNLRIVLVLDVADSSLVSISRRYAACFNESTVISFDTWSSSSMLKVAQFVLSVSAGEDMANTPDMGGATSLPETARMVYFAVAEQSAVPRRYMAFLNQIRKLELQKATAMHKRLSVLQSGVSKLSEARSLTEKLKSAAVQNSNLLTKKQAEADAMLEDITSSITTANSQKSNMEALKRKSEEESQLLEEQRKAIDAKLSKIEPLIKQAKDDVQSIRADSLSEIRSLRAPPETIRDILEAVLLFMGIYDCSWASMRTFLSKSAVKEEIINFDAHRITPQSLEKVSDLVRRKMNSFEPSNAKRASAAAAPLAAWVTANMKYAEMLSRIAPLEQKRQKLQKSLRQMERQIDSIRSGLQSADETASRLRTKFQTLTLEASEIRLKLDDENKTLLAAETLTTKLASQYEQWKLQLTIIREELENLPRLAILASVHLHFMVGQSESTRRKVMKSLQDVLPTEGFNFFQFMGSEVEHLNLKREGLPDEDRAVESALAILNGCQVALVIDPSRQLMSWLVKHSEKTSAVEVVSQKNTTSYVTQLELSIRFGKTLILFDITYIDSMLHTILRDQFFCQRSGSRRMMKVGEKVIDCHEDFRLFLCTDQSFLALLSCTESLLIKVDFSLVESGLTSQLLSLTVKEMNPDLEKRRTEVLEEYEVMRVRLESTEEAILSQLASLKGNILEDAELLETLTAAKESSAKIEESLKESSLLRSKVEAERIVFLPLAKLACSIYFVIAELHTLCETYHYDLSFFVKLYSSVISKLKKSSIDELWMKQLKSSLIWRVIDTIGWSIFQKEHMAFVFRLVLSVFPEHFRPNEWLCFLRISEAGGLSLKTEDVPEWIDTASRQGVVVLKSCLPELYDNLDLSNRSLWKRFMETVACEEELPTNLKSKTTLFQQLLVVATLRQDRLLSAMNRFLNNCIGRESWRPAVSQLSQLLPESTCNEPILVIATFGADPSLEIEELAIATVGASNYVQVAMGHEECSSSISLIRECAANGKWLCLKNMHLVANWIPSMEAELGLLTAKDSFRLWLITERSVNFQPSFLRKCLKYVYEAPSGLKQNLLQTWSSQEASVLAQLPALSARAFFTLSLLHAICQERRTYIPQGWCKFYEFTYGDFKTGLDIVTTWLSRKSEESWRFVREILENVIYGCRMEDGADCIVLRLFLAQLFNKNLASSSPPPLLGKLALPLSNVHEEYEKVIWRISEKESIELMGLPANIQRSWELHEGKLQVEKINRLHLSGNGKTRMDPKSMCIALKPLLHLWKQLNQGRQLPKLCSPVDSSDRNRWSPIDSFASKEHSFAVHLACVVHADLTVIHKALQSTSAYRSADSKRTILQLFNNETPDEWRALWDGPSQPASFLKVMACKVLDIHEWMEKGWRSSLLAADPINISMFFRPAAFLSSFRQQSALKQNVEMDALEFRLKWSAEPPTSLCCRLSGLRIEGATFDGRMLTEVNSSSLAVSQVPVAFAAWLPLPPTRTEVTPAVSVPVYCDERRNSVLTYLDLPCSGEPTKWLLAKVALFP</sequence>
<dbReference type="Pfam" id="PF22597">
    <property type="entry name" value="DYN_lid"/>
    <property type="match status" value="1"/>
</dbReference>
<dbReference type="InterPro" id="IPR041658">
    <property type="entry name" value="AAA_lid_11"/>
</dbReference>
<dbReference type="InterPro" id="IPR013594">
    <property type="entry name" value="Dynein_heavy_tail"/>
</dbReference>
<dbReference type="InterPro" id="IPR024317">
    <property type="entry name" value="Dynein_heavy_chain_D4_dom"/>
</dbReference>
<dbReference type="Pfam" id="PF21264">
    <property type="entry name" value="DYNC2H1_AAA_dom"/>
    <property type="match status" value="1"/>
</dbReference>
<dbReference type="Pfam" id="PF12774">
    <property type="entry name" value="AAA_6"/>
    <property type="match status" value="1"/>
</dbReference>
<evidence type="ECO:0000259" key="23">
    <source>
        <dbReference type="SMART" id="SM00382"/>
    </source>
</evidence>
<dbReference type="FunFam" id="1.20.920.20:FF:000002">
    <property type="entry name" value="Cytoplasmic dynein 1 heavy chain"/>
    <property type="match status" value="1"/>
</dbReference>
<dbReference type="InterPro" id="IPR026983">
    <property type="entry name" value="DHC"/>
</dbReference>
<dbReference type="Gene3D" id="3.40.50.300">
    <property type="entry name" value="P-loop containing nucleotide triphosphate hydrolases"/>
    <property type="match status" value="5"/>
</dbReference>
<dbReference type="InterPro" id="IPR003593">
    <property type="entry name" value="AAA+_ATPase"/>
</dbReference>
<dbReference type="Pfam" id="PF12775">
    <property type="entry name" value="AAA_7"/>
    <property type="match status" value="1"/>
</dbReference>
<feature type="coiled-coil region" evidence="22">
    <location>
        <begin position="1079"/>
        <end position="1106"/>
    </location>
</feature>
<dbReference type="Gene3D" id="3.10.490.20">
    <property type="match status" value="1"/>
</dbReference>
<evidence type="ECO:0000256" key="1">
    <source>
        <dbReference type="ARBA" id="ARBA00004138"/>
    </source>
</evidence>
<keyword evidence="14" id="KW-0243">Dynein</keyword>
<keyword evidence="15 22" id="KW-0175">Coiled coil</keyword>
<keyword evidence="10" id="KW-0677">Repeat</keyword>
<dbReference type="GO" id="GO:1902850">
    <property type="term" value="P:microtubule cytoskeleton organization involved in mitosis"/>
    <property type="evidence" value="ECO:0007669"/>
    <property type="project" value="UniProtKB-ARBA"/>
</dbReference>
<keyword evidence="9" id="KW-0493">Microtubule</keyword>
<dbReference type="Gene3D" id="3.20.180.20">
    <property type="entry name" value="Dynein heavy chain, N-terminal domain 2"/>
    <property type="match status" value="1"/>
</dbReference>
<feature type="domain" description="AAA+ ATPase" evidence="23">
    <location>
        <begin position="1667"/>
        <end position="1816"/>
    </location>
</feature>
<keyword evidence="17" id="KW-0472">Membrane</keyword>
<keyword evidence="13" id="KW-0067">ATP-binding</keyword>
<keyword evidence="19" id="KW-0206">Cytoskeleton</keyword>
<evidence type="ECO:0000256" key="15">
    <source>
        <dbReference type="ARBA" id="ARBA00023054"/>
    </source>
</evidence>
<dbReference type="Pfam" id="PF18198">
    <property type="entry name" value="AAA_lid_11"/>
    <property type="match status" value="1"/>
</dbReference>
<dbReference type="InterPro" id="IPR043157">
    <property type="entry name" value="Dynein_AAA1S"/>
</dbReference>
<dbReference type="Pfam" id="PF12777">
    <property type="entry name" value="MT"/>
    <property type="match status" value="1"/>
</dbReference>
<keyword evidence="18" id="KW-0505">Motor protein</keyword>
<evidence type="ECO:0000256" key="18">
    <source>
        <dbReference type="ARBA" id="ARBA00023175"/>
    </source>
</evidence>
<comment type="similarity">
    <text evidence="4">Belongs to the dynein heavy chain family.</text>
</comment>
<feature type="domain" description="AAA+ ATPase" evidence="23">
    <location>
        <begin position="2270"/>
        <end position="2415"/>
    </location>
</feature>
<dbReference type="WBParaSite" id="TMUE_1000003957.1">
    <property type="protein sequence ID" value="TMUE_1000003957.1"/>
    <property type="gene ID" value="WBGene00286754"/>
</dbReference>
<organism evidence="24 25">
    <name type="scientific">Trichuris muris</name>
    <name type="common">Mouse whipworm</name>
    <dbReference type="NCBI Taxonomy" id="70415"/>
    <lineage>
        <taxon>Eukaryota</taxon>
        <taxon>Metazoa</taxon>
        <taxon>Ecdysozoa</taxon>
        <taxon>Nematoda</taxon>
        <taxon>Enoplea</taxon>
        <taxon>Dorylaimia</taxon>
        <taxon>Trichinellida</taxon>
        <taxon>Trichuridae</taxon>
        <taxon>Trichuris</taxon>
    </lineage>
</organism>
<evidence type="ECO:0000256" key="19">
    <source>
        <dbReference type="ARBA" id="ARBA00023212"/>
    </source>
</evidence>
<dbReference type="Gene3D" id="1.20.140.100">
    <property type="entry name" value="Dynein heavy chain, N-terminal domain 2"/>
    <property type="match status" value="1"/>
</dbReference>
<evidence type="ECO:0000256" key="10">
    <source>
        <dbReference type="ARBA" id="ARBA00022737"/>
    </source>
</evidence>
<dbReference type="Gene3D" id="1.20.58.1120">
    <property type="match status" value="1"/>
</dbReference>
<dbReference type="InterPro" id="IPR041228">
    <property type="entry name" value="Dynein_C"/>
</dbReference>
<dbReference type="GO" id="GO:0051959">
    <property type="term" value="F:dynein light intermediate chain binding"/>
    <property type="evidence" value="ECO:0007669"/>
    <property type="project" value="InterPro"/>
</dbReference>
<evidence type="ECO:0000256" key="9">
    <source>
        <dbReference type="ARBA" id="ARBA00022701"/>
    </source>
</evidence>
<dbReference type="GO" id="GO:0000235">
    <property type="term" value="C:astral microtubule"/>
    <property type="evidence" value="ECO:0007669"/>
    <property type="project" value="UniProtKB-ARBA"/>
</dbReference>
<keyword evidence="12" id="KW-0970">Cilium biogenesis/degradation</keyword>
<dbReference type="Pfam" id="PF12781">
    <property type="entry name" value="AAA_9"/>
    <property type="match status" value="1"/>
</dbReference>
<dbReference type="Gene3D" id="1.20.920.20">
    <property type="match status" value="1"/>
</dbReference>
<keyword evidence="24" id="KW-1185">Reference proteome</keyword>
<dbReference type="STRING" id="70415.A0A5S6QAG0"/>
<dbReference type="InterPro" id="IPR042222">
    <property type="entry name" value="Dynein_2_N"/>
</dbReference>
<protein>
    <recommendedName>
        <fullName evidence="21">Cytoplasmic dynein 2 heavy chain 1</fullName>
    </recommendedName>
    <alternativeName>
        <fullName evidence="5">Dynein heavy chain, cytoplasmic</fullName>
    </alternativeName>
</protein>
<evidence type="ECO:0000256" key="22">
    <source>
        <dbReference type="SAM" id="Coils"/>
    </source>
</evidence>
<dbReference type="InterPro" id="IPR027417">
    <property type="entry name" value="P-loop_NTPase"/>
</dbReference>
<dbReference type="Pfam" id="PF18199">
    <property type="entry name" value="Dynein_C"/>
    <property type="match status" value="1"/>
</dbReference>
<dbReference type="SMART" id="SM00382">
    <property type="entry name" value="AAA"/>
    <property type="match status" value="3"/>
</dbReference>
<dbReference type="Pfam" id="PF03028">
    <property type="entry name" value="Dynein_heavy"/>
    <property type="match status" value="1"/>
</dbReference>
<reference evidence="25" key="1">
    <citation type="submission" date="2019-12" db="UniProtKB">
        <authorList>
            <consortium name="WormBaseParasite"/>
        </authorList>
    </citation>
    <scope>IDENTIFICATION</scope>
</reference>
<dbReference type="InterPro" id="IPR049400">
    <property type="entry name" value="DYNC2H1_AAA_dom"/>
</dbReference>
<dbReference type="Gene3D" id="1.10.8.710">
    <property type="match status" value="1"/>
</dbReference>
<dbReference type="PANTHER" id="PTHR45703">
    <property type="entry name" value="DYNEIN HEAVY CHAIN"/>
    <property type="match status" value="1"/>
</dbReference>
<dbReference type="GO" id="GO:0030030">
    <property type="term" value="P:cell projection organization"/>
    <property type="evidence" value="ECO:0007669"/>
    <property type="project" value="UniProtKB-KW"/>
</dbReference>
<dbReference type="GO" id="GO:0030473">
    <property type="term" value="P:nuclear migration along microtubule"/>
    <property type="evidence" value="ECO:0007669"/>
    <property type="project" value="UniProtKB-ARBA"/>
</dbReference>
<evidence type="ECO:0000256" key="16">
    <source>
        <dbReference type="ARBA" id="ARBA00023069"/>
    </source>
</evidence>
<dbReference type="GO" id="GO:0045505">
    <property type="term" value="F:dynein intermediate chain binding"/>
    <property type="evidence" value="ECO:0007669"/>
    <property type="project" value="InterPro"/>
</dbReference>
<dbReference type="InterPro" id="IPR004273">
    <property type="entry name" value="Dynein_heavy_D6_P-loop"/>
</dbReference>
<evidence type="ECO:0000313" key="25">
    <source>
        <dbReference type="WBParaSite" id="TMUE_1000003957.1"/>
    </source>
</evidence>
<dbReference type="Gene3D" id="1.10.8.720">
    <property type="entry name" value="Region D6 of dynein motor"/>
    <property type="match status" value="1"/>
</dbReference>
<dbReference type="InterPro" id="IPR024743">
    <property type="entry name" value="Dynein_HC_stalk"/>
</dbReference>
<dbReference type="Gene3D" id="6.10.140.1060">
    <property type="match status" value="1"/>
</dbReference>
<keyword evidence="16" id="KW-0969">Cilium</keyword>
<dbReference type="FunFam" id="3.40.50.300:FF:000996">
    <property type="entry name" value="Cytoplasmic dynein heavy chain"/>
    <property type="match status" value="1"/>
</dbReference>
<evidence type="ECO:0000256" key="12">
    <source>
        <dbReference type="ARBA" id="ARBA00022794"/>
    </source>
</evidence>
<dbReference type="GO" id="GO:0005524">
    <property type="term" value="F:ATP binding"/>
    <property type="evidence" value="ECO:0007669"/>
    <property type="project" value="UniProtKB-KW"/>
</dbReference>
<evidence type="ECO:0000256" key="8">
    <source>
        <dbReference type="ARBA" id="ARBA00022490"/>
    </source>
</evidence>
<dbReference type="Gene3D" id="1.20.920.30">
    <property type="match status" value="1"/>
</dbReference>
<keyword evidence="20" id="KW-0966">Cell projection</keyword>
<dbReference type="FunFam" id="3.20.180.20:FF:000002">
    <property type="entry name" value="Cytoplasmic dynein heavy chain 1"/>
    <property type="match status" value="1"/>
</dbReference>
<dbReference type="InterPro" id="IPR035706">
    <property type="entry name" value="AAA_9"/>
</dbReference>
<evidence type="ECO:0000256" key="4">
    <source>
        <dbReference type="ARBA" id="ARBA00008887"/>
    </source>
</evidence>
<evidence type="ECO:0000256" key="14">
    <source>
        <dbReference type="ARBA" id="ARBA00023017"/>
    </source>
</evidence>
<keyword evidence="11" id="KW-0547">Nucleotide-binding</keyword>
<dbReference type="GO" id="GO:0000070">
    <property type="term" value="P:mitotic sister chromatid segregation"/>
    <property type="evidence" value="ECO:0007669"/>
    <property type="project" value="UniProtKB-ARBA"/>
</dbReference>
<accession>A0A5S6QAG0</accession>
<dbReference type="SUPFAM" id="SSF52540">
    <property type="entry name" value="P-loop containing nucleoside triphosphate hydrolases"/>
    <property type="match status" value="4"/>
</dbReference>
<proteinExistence type="inferred from homology"/>
<evidence type="ECO:0000256" key="11">
    <source>
        <dbReference type="ARBA" id="ARBA00022741"/>
    </source>
</evidence>
<feature type="coiled-coil region" evidence="22">
    <location>
        <begin position="2916"/>
        <end position="2950"/>
    </location>
</feature>
<dbReference type="Gene3D" id="1.10.8.1220">
    <property type="match status" value="1"/>
</dbReference>